<gene>
    <name evidence="5" type="ORF">DAPPUDRAFT_305003</name>
</gene>
<dbReference type="GO" id="GO:0005813">
    <property type="term" value="C:centrosome"/>
    <property type="evidence" value="ECO:0000318"/>
    <property type="project" value="GO_Central"/>
</dbReference>
<name>E9GN96_DAPPU</name>
<dbReference type="Gene3D" id="1.20.960.40">
    <property type="match status" value="1"/>
</dbReference>
<evidence type="ECO:0000256" key="3">
    <source>
        <dbReference type="SAM" id="MobiDB-lite"/>
    </source>
</evidence>
<accession>E9GN96</accession>
<dbReference type="OrthoDB" id="2160638at2759"/>
<dbReference type="Proteomes" id="UP000000305">
    <property type="component" value="Unassembled WGS sequence"/>
</dbReference>
<keyword evidence="1" id="KW-0963">Cytoplasm</keyword>
<feature type="domain" description="FGFR1 oncogene partner (FOP) N-terminal dimerisation" evidence="4">
    <location>
        <begin position="55"/>
        <end position="126"/>
    </location>
</feature>
<evidence type="ECO:0000256" key="1">
    <source>
        <dbReference type="ARBA" id="ARBA00022490"/>
    </source>
</evidence>
<dbReference type="PANTHER" id="PTHR15431:SF9">
    <property type="entry name" value="CENTROSOMAL PROTEIN 43"/>
    <property type="match status" value="1"/>
</dbReference>
<dbReference type="AlphaFoldDB" id="E9GN96"/>
<dbReference type="eggNOG" id="ENOG502QR70">
    <property type="taxonomic scope" value="Eukaryota"/>
</dbReference>
<keyword evidence="2" id="KW-0206">Cytoskeleton</keyword>
<dbReference type="GO" id="GO:0034453">
    <property type="term" value="P:microtubule anchoring"/>
    <property type="evidence" value="ECO:0007669"/>
    <property type="project" value="InterPro"/>
</dbReference>
<dbReference type="PANTHER" id="PTHR15431">
    <property type="entry name" value="FGFR1 ONCOGENE PARTNER/LISH DOMAIN-CONTAINING PROTEIN"/>
    <property type="match status" value="1"/>
</dbReference>
<evidence type="ECO:0000256" key="2">
    <source>
        <dbReference type="ARBA" id="ARBA00023212"/>
    </source>
</evidence>
<feature type="compositionally biased region" description="Polar residues" evidence="3">
    <location>
        <begin position="205"/>
        <end position="225"/>
    </location>
</feature>
<evidence type="ECO:0000313" key="6">
    <source>
        <dbReference type="Proteomes" id="UP000000305"/>
    </source>
</evidence>
<proteinExistence type="predicted"/>
<dbReference type="InterPro" id="IPR018993">
    <property type="entry name" value="FOP_dimerisation-dom_N"/>
</dbReference>
<dbReference type="STRING" id="6669.E9GN96"/>
<evidence type="ECO:0000313" key="5">
    <source>
        <dbReference type="EMBL" id="EFX78998.1"/>
    </source>
</evidence>
<organism evidence="5 6">
    <name type="scientific">Daphnia pulex</name>
    <name type="common">Water flea</name>
    <dbReference type="NCBI Taxonomy" id="6669"/>
    <lineage>
        <taxon>Eukaryota</taxon>
        <taxon>Metazoa</taxon>
        <taxon>Ecdysozoa</taxon>
        <taxon>Arthropoda</taxon>
        <taxon>Crustacea</taxon>
        <taxon>Branchiopoda</taxon>
        <taxon>Diplostraca</taxon>
        <taxon>Cladocera</taxon>
        <taxon>Anomopoda</taxon>
        <taxon>Daphniidae</taxon>
        <taxon>Daphnia</taxon>
    </lineage>
</organism>
<protein>
    <recommendedName>
        <fullName evidence="4">FGFR1 oncogene partner (FOP) N-terminal dimerisation domain-containing protein</fullName>
    </recommendedName>
</protein>
<dbReference type="HOGENOM" id="CLU_1186071_0_0_1"/>
<dbReference type="EMBL" id="GL732554">
    <property type="protein sequence ID" value="EFX78998.1"/>
    <property type="molecule type" value="Genomic_DNA"/>
</dbReference>
<dbReference type="Pfam" id="PF09398">
    <property type="entry name" value="FOP_dimer"/>
    <property type="match status" value="1"/>
</dbReference>
<dbReference type="PhylomeDB" id="E9GN96"/>
<feature type="region of interest" description="Disordered" evidence="3">
    <location>
        <begin position="170"/>
        <end position="234"/>
    </location>
</feature>
<dbReference type="InParanoid" id="E9GN96"/>
<keyword evidence="6" id="KW-1185">Reference proteome</keyword>
<sequence>MSTEEDPELRDLIAKTLENNGVLGKLRAQLRASTFLALDQQEDPKVTFPNSNVAVQQFASSKNGAVTMSLVRDFLTSFNMQFTLAVFDPETCEGVSYKNMSRSNLASMLGLENVNPDVPLLHALVANSIKEQNPNAVSGTNTEKKLTSTSIELIEAKLGNLKVQKNDDYDEDFQSSSESSVSTPKNENKEASVEEDLDVSASDLLASQSSNAADTVDKSTSNSSLGIADHVEKL</sequence>
<dbReference type="FunCoup" id="E9GN96">
    <property type="interactions" value="22"/>
</dbReference>
<reference evidence="5 6" key="1">
    <citation type="journal article" date="2011" name="Science">
        <title>The ecoresponsive genome of Daphnia pulex.</title>
        <authorList>
            <person name="Colbourne J.K."/>
            <person name="Pfrender M.E."/>
            <person name="Gilbert D."/>
            <person name="Thomas W.K."/>
            <person name="Tucker A."/>
            <person name="Oakley T.H."/>
            <person name="Tokishita S."/>
            <person name="Aerts A."/>
            <person name="Arnold G.J."/>
            <person name="Basu M.K."/>
            <person name="Bauer D.J."/>
            <person name="Caceres C.E."/>
            <person name="Carmel L."/>
            <person name="Casola C."/>
            <person name="Choi J.H."/>
            <person name="Detter J.C."/>
            <person name="Dong Q."/>
            <person name="Dusheyko S."/>
            <person name="Eads B.D."/>
            <person name="Frohlich T."/>
            <person name="Geiler-Samerotte K.A."/>
            <person name="Gerlach D."/>
            <person name="Hatcher P."/>
            <person name="Jogdeo S."/>
            <person name="Krijgsveld J."/>
            <person name="Kriventseva E.V."/>
            <person name="Kultz D."/>
            <person name="Laforsch C."/>
            <person name="Lindquist E."/>
            <person name="Lopez J."/>
            <person name="Manak J.R."/>
            <person name="Muller J."/>
            <person name="Pangilinan J."/>
            <person name="Patwardhan R.P."/>
            <person name="Pitluck S."/>
            <person name="Pritham E.J."/>
            <person name="Rechtsteiner A."/>
            <person name="Rho M."/>
            <person name="Rogozin I.B."/>
            <person name="Sakarya O."/>
            <person name="Salamov A."/>
            <person name="Schaack S."/>
            <person name="Shapiro H."/>
            <person name="Shiga Y."/>
            <person name="Skalitzky C."/>
            <person name="Smith Z."/>
            <person name="Souvorov A."/>
            <person name="Sung W."/>
            <person name="Tang Z."/>
            <person name="Tsuchiya D."/>
            <person name="Tu H."/>
            <person name="Vos H."/>
            <person name="Wang M."/>
            <person name="Wolf Y.I."/>
            <person name="Yamagata H."/>
            <person name="Yamada T."/>
            <person name="Ye Y."/>
            <person name="Shaw J.R."/>
            <person name="Andrews J."/>
            <person name="Crease T.J."/>
            <person name="Tang H."/>
            <person name="Lucas S.M."/>
            <person name="Robertson H.M."/>
            <person name="Bork P."/>
            <person name="Koonin E.V."/>
            <person name="Zdobnov E.M."/>
            <person name="Grigoriev I.V."/>
            <person name="Lynch M."/>
            <person name="Boore J.L."/>
        </authorList>
    </citation>
    <scope>NUCLEOTIDE SEQUENCE [LARGE SCALE GENOMIC DNA]</scope>
</reference>
<evidence type="ECO:0000259" key="4">
    <source>
        <dbReference type="Pfam" id="PF09398"/>
    </source>
</evidence>
<dbReference type="KEGG" id="dpx:DAPPUDRAFT_305003"/>